<gene>
    <name evidence="2" type="ORF">ASJ81_05510</name>
</gene>
<dbReference type="EMBL" id="LMVP01000201">
    <property type="protein sequence ID" value="PAV12662.1"/>
    <property type="molecule type" value="Genomic_DNA"/>
</dbReference>
<dbReference type="SUPFAM" id="SSF51126">
    <property type="entry name" value="Pectin lyase-like"/>
    <property type="match status" value="1"/>
</dbReference>
<dbReference type="InterPro" id="IPR022441">
    <property type="entry name" value="Para_beta_helix_rpt-2"/>
</dbReference>
<protein>
    <recommendedName>
        <fullName evidence="1">Right handed beta helix domain-containing protein</fullName>
    </recommendedName>
</protein>
<keyword evidence="3" id="KW-1185">Reference proteome</keyword>
<dbReference type="InterPro" id="IPR012334">
    <property type="entry name" value="Pectin_lyas_fold"/>
</dbReference>
<proteinExistence type="predicted"/>
<dbReference type="InterPro" id="IPR006626">
    <property type="entry name" value="PbH1"/>
</dbReference>
<feature type="domain" description="Right handed beta helix" evidence="1">
    <location>
        <begin position="70"/>
        <end position="204"/>
    </location>
</feature>
<dbReference type="Gene3D" id="2.160.20.10">
    <property type="entry name" value="Single-stranded right-handed beta-helix, Pectin lyase-like"/>
    <property type="match status" value="1"/>
</dbReference>
<dbReference type="Proteomes" id="UP000218164">
    <property type="component" value="Unassembled WGS sequence"/>
</dbReference>
<comment type="caution">
    <text evidence="2">The sequence shown here is derived from an EMBL/GenBank/DDBJ whole genome shotgun (WGS) entry which is preliminary data.</text>
</comment>
<dbReference type="SMART" id="SM00710">
    <property type="entry name" value="PbH1"/>
    <property type="match status" value="5"/>
</dbReference>
<accession>A0A2A2HTE9</accession>
<organism evidence="2 3">
    <name type="scientific">Methanosarcina spelaei</name>
    <dbReference type="NCBI Taxonomy" id="1036679"/>
    <lineage>
        <taxon>Archaea</taxon>
        <taxon>Methanobacteriati</taxon>
        <taxon>Methanobacteriota</taxon>
        <taxon>Stenosarchaea group</taxon>
        <taxon>Methanomicrobia</taxon>
        <taxon>Methanosarcinales</taxon>
        <taxon>Methanosarcinaceae</taxon>
        <taxon>Methanosarcina</taxon>
    </lineage>
</organism>
<dbReference type="InterPro" id="IPR039448">
    <property type="entry name" value="Beta_helix"/>
</dbReference>
<sequence>MNKSLIIISKPGETTETMIQAADPEKDIFYVAADNVTISGFNVTGTNKSGICYTESGGIIAGNKLVSDEYGIYLEKAENITIENNNASQNGCGVYFSDSSGNTLKNNEVSYNWLYGKEYRNGIFLENSSNNKLTNNNLLRNWDGIYLSNSSNNELNKNRVINDYFCIRLKNSNDNKLFGNTVKSIGYSYVITLTKSNNNILKDNSAGFMTEITVSSDLESKNNTLEGKQHIRR</sequence>
<dbReference type="InterPro" id="IPR011050">
    <property type="entry name" value="Pectin_lyase_fold/virulence"/>
</dbReference>
<evidence type="ECO:0000259" key="1">
    <source>
        <dbReference type="Pfam" id="PF13229"/>
    </source>
</evidence>
<evidence type="ECO:0000313" key="3">
    <source>
        <dbReference type="Proteomes" id="UP000218164"/>
    </source>
</evidence>
<dbReference type="AlphaFoldDB" id="A0A2A2HTE9"/>
<dbReference type="OrthoDB" id="137226at2157"/>
<reference evidence="2 3" key="1">
    <citation type="journal article" date="2017" name="BMC Genomics">
        <title>Genomic analysis of methanogenic archaea reveals a shift towards energy conservation.</title>
        <authorList>
            <person name="Gilmore S.P."/>
            <person name="Henske J.K."/>
            <person name="Sexton J.A."/>
            <person name="Solomon K.V."/>
            <person name="Seppala S."/>
            <person name="Yoo J.I."/>
            <person name="Huyett L.M."/>
            <person name="Pressman A."/>
            <person name="Cogan J.Z."/>
            <person name="Kivenson V."/>
            <person name="Peng X."/>
            <person name="Tan Y."/>
            <person name="Valentine D.L."/>
            <person name="O'Malley M.A."/>
        </authorList>
    </citation>
    <scope>NUCLEOTIDE SEQUENCE [LARGE SCALE GENOMIC DNA]</scope>
    <source>
        <strain evidence="2 3">MC-15</strain>
    </source>
</reference>
<evidence type="ECO:0000313" key="2">
    <source>
        <dbReference type="EMBL" id="PAV12662.1"/>
    </source>
</evidence>
<name>A0A2A2HTE9_9EURY</name>
<dbReference type="NCBIfam" id="TIGR03804">
    <property type="entry name" value="para_beta_helix"/>
    <property type="match status" value="2"/>
</dbReference>
<dbReference type="Pfam" id="PF13229">
    <property type="entry name" value="Beta_helix"/>
    <property type="match status" value="1"/>
</dbReference>